<reference evidence="3 4" key="1">
    <citation type="submission" date="2014-06" db="EMBL/GenBank/DDBJ databases">
        <title>The genome of the endonuclear symbiont Nucleicultrix amoebiphila.</title>
        <authorList>
            <person name="Schulz F."/>
            <person name="Horn M."/>
        </authorList>
    </citation>
    <scope>NUCLEOTIDE SEQUENCE [LARGE SCALE GENOMIC DNA]</scope>
    <source>
        <strain evidence="3 4">FS5</strain>
    </source>
</reference>
<feature type="region of interest" description="Disordered" evidence="2">
    <location>
        <begin position="604"/>
        <end position="628"/>
    </location>
</feature>
<feature type="coiled-coil region" evidence="1">
    <location>
        <begin position="917"/>
        <end position="944"/>
    </location>
</feature>
<feature type="compositionally biased region" description="Low complexity" evidence="2">
    <location>
        <begin position="981"/>
        <end position="1011"/>
    </location>
</feature>
<dbReference type="KEGG" id="naf:GQ61_01820"/>
<feature type="coiled-coil region" evidence="1">
    <location>
        <begin position="535"/>
        <end position="562"/>
    </location>
</feature>
<feature type="region of interest" description="Disordered" evidence="2">
    <location>
        <begin position="163"/>
        <end position="210"/>
    </location>
</feature>
<keyword evidence="4" id="KW-1185">Reference proteome</keyword>
<evidence type="ECO:0000313" key="3">
    <source>
        <dbReference type="EMBL" id="ARN84281.1"/>
    </source>
</evidence>
<evidence type="ECO:0000313" key="4">
    <source>
        <dbReference type="Proteomes" id="UP000237351"/>
    </source>
</evidence>
<name>A0A1W6N3F1_9PROT</name>
<dbReference type="RefSeq" id="WP_085783651.1">
    <property type="nucleotide sequence ID" value="NZ_CP008743.1"/>
</dbReference>
<dbReference type="AlphaFoldDB" id="A0A1W6N3F1"/>
<feature type="compositionally biased region" description="Low complexity" evidence="2">
    <location>
        <begin position="176"/>
        <end position="190"/>
    </location>
</feature>
<keyword evidence="1" id="KW-0175">Coiled coil</keyword>
<feature type="region of interest" description="Disordered" evidence="2">
    <location>
        <begin position="981"/>
        <end position="1040"/>
    </location>
</feature>
<proteinExistence type="predicted"/>
<feature type="region of interest" description="Disordered" evidence="2">
    <location>
        <begin position="360"/>
        <end position="381"/>
    </location>
</feature>
<protein>
    <submittedName>
        <fullName evidence="3">Uncharacterized protein</fullName>
    </submittedName>
</protein>
<dbReference type="Proteomes" id="UP000237351">
    <property type="component" value="Chromosome"/>
</dbReference>
<accession>A0A1W6N3F1</accession>
<feature type="coiled-coil region" evidence="1">
    <location>
        <begin position="67"/>
        <end position="135"/>
    </location>
</feature>
<dbReference type="EMBL" id="CP008743">
    <property type="protein sequence ID" value="ARN84281.1"/>
    <property type="molecule type" value="Genomic_DNA"/>
</dbReference>
<evidence type="ECO:0000256" key="2">
    <source>
        <dbReference type="SAM" id="MobiDB-lite"/>
    </source>
</evidence>
<organism evidence="3 4">
    <name type="scientific">Candidatus Nucleicultrix amoebiphila FS5</name>
    <dbReference type="NCBI Taxonomy" id="1414854"/>
    <lineage>
        <taxon>Bacteria</taxon>
        <taxon>Pseudomonadati</taxon>
        <taxon>Pseudomonadota</taxon>
        <taxon>Alphaproteobacteria</taxon>
        <taxon>Holosporales</taxon>
        <taxon>Candidatus Nucleicultricaceae</taxon>
        <taxon>Candidatus Nucleicultrix</taxon>
    </lineage>
</organism>
<evidence type="ECO:0000256" key="1">
    <source>
        <dbReference type="SAM" id="Coils"/>
    </source>
</evidence>
<sequence length="1057" mass="116065">MSNYKTTHRILLGTALLLSTPYVAYATLIANTTEERLLARDLRTQGKSIEDINAEIRRRRLLSSGGSQELLKQVDELSKRVSDLSIQEKQIEERIKEKGSLPVGVAQRAADTAELKELNKGVQELDNLLGRLKGEDQAEIIRGLKTKLLQDIQKVETRLKEPAALPLPHLPPPLSLPSQASSSTPSEPSRGGPPPPKAPSVGPGAPAMKSPAQIRAEALTALEKLFDDKKNDFKKDAEKKQHLPAGRIHQWVLIYGEFMDAFKEFLKAHPDAATDPVKLRASFTTMFSRLNTGTDFNSLDMPAKGASAKDLEERKRFLEVFIEKYEKRTEDLENFIHSGGNPFELKGPTLTVANVIMPRTQTATSSSDAPKKPETTPKEQSTVAAAVLSVIPEILGNVVGDEAHLWKLPNSTAAKGVWAKVNEEAKSKLVTTFQDNISDVMKMASVHKELETLGKTHGNIPPSKFNSEESREFRERILAPYLELRFVAELLTTYREGIGSGEDEAIASKVTEIKALDERSKKLIATDPERNANKIRQYSERISTLTEEKNELERKKLELNTDVVDEMLKLVIEDLRNLGAGKLPKFVEDSLSAGILRTVYEPKKVEGSGKGPAQEAASSVPEESPHEQLNKYLTEQLNLVSLNRGKLGANKIPLNVVAEVESEHKLFINNLIKRFTELPPKAITPDVLTAVQSFFNKLQIVKNLGSPQKKLEQEIIPQYIDMAEKVRTLVGNPFELTGPNKVLIEDILIVPTSGTASSSGASTTKPIEKPKRALEIPKEVLEKALQESFSKIGADGNREGILPTDLWRGPDVSTDDLQKLEEILKTETSLSRTTSTAFNKEASNLAEFKGIASAEDSVKLIPDLVNYFYLRAAILVLQARKAQVEDDNKKQSRDETEIKAQKAANEKTFVRTQEDSIKRLISHYEEMLNQLAEKKQRNNEALSRLDGVLGNDVNILVSISGKLPASLSALASLVVDNSKLPPVSSSSGGGSASASSSNAATLPSSSSFSPAHNFKVNSAKKAGYTEEQAQQIATKMNDEGLGMTEAARALGIPDPIK</sequence>
<gene>
    <name evidence="3" type="ORF">GQ61_01820</name>
</gene>